<dbReference type="EMBL" id="CCKQ01014425">
    <property type="protein sequence ID" value="CDW86186.1"/>
    <property type="molecule type" value="Genomic_DNA"/>
</dbReference>
<dbReference type="AlphaFoldDB" id="A0A078AVS3"/>
<evidence type="ECO:0000256" key="3">
    <source>
        <dbReference type="SAM" id="Phobius"/>
    </source>
</evidence>
<dbReference type="GO" id="GO:0016791">
    <property type="term" value="F:phosphatase activity"/>
    <property type="evidence" value="ECO:0007669"/>
    <property type="project" value="TreeGrafter"/>
</dbReference>
<comment type="similarity">
    <text evidence="1">Belongs to the histidine acid phosphatase family.</text>
</comment>
<keyword evidence="5" id="KW-1185">Reference proteome</keyword>
<dbReference type="PANTHER" id="PTHR11567">
    <property type="entry name" value="ACID PHOSPHATASE-RELATED"/>
    <property type="match status" value="1"/>
</dbReference>
<evidence type="ECO:0000256" key="2">
    <source>
        <dbReference type="ARBA" id="ARBA00022801"/>
    </source>
</evidence>
<keyword evidence="2" id="KW-0378">Hydrolase</keyword>
<dbReference type="InterPro" id="IPR050645">
    <property type="entry name" value="Histidine_acid_phosphatase"/>
</dbReference>
<dbReference type="InterPro" id="IPR029033">
    <property type="entry name" value="His_PPase_superfam"/>
</dbReference>
<reference evidence="4 5" key="1">
    <citation type="submission" date="2014-06" db="EMBL/GenBank/DDBJ databases">
        <authorList>
            <person name="Swart Estienne"/>
        </authorList>
    </citation>
    <scope>NUCLEOTIDE SEQUENCE [LARGE SCALE GENOMIC DNA]</scope>
    <source>
        <strain evidence="4 5">130c</strain>
    </source>
</reference>
<protein>
    <submittedName>
        <fullName evidence="4">Histidine acid phosphatase family protein</fullName>
    </submittedName>
</protein>
<dbReference type="OMA" id="EDTHYER"/>
<dbReference type="Proteomes" id="UP000039865">
    <property type="component" value="Unassembled WGS sequence"/>
</dbReference>
<gene>
    <name evidence="4" type="primary">Contig5375.g5747</name>
    <name evidence="4" type="ORF">STYLEM_15277</name>
</gene>
<dbReference type="SUPFAM" id="SSF53254">
    <property type="entry name" value="Phosphoglycerate mutase-like"/>
    <property type="match status" value="1"/>
</dbReference>
<keyword evidence="3" id="KW-1133">Transmembrane helix</keyword>
<dbReference type="InParanoid" id="A0A078AVS3"/>
<keyword evidence="3" id="KW-0472">Membrane</keyword>
<dbReference type="PANTHER" id="PTHR11567:SF110">
    <property type="entry name" value="2-PHOSPHOXYLOSE PHOSPHATASE 1"/>
    <property type="match status" value="1"/>
</dbReference>
<dbReference type="Gene3D" id="3.40.50.1240">
    <property type="entry name" value="Phosphoglycerate mutase-like"/>
    <property type="match status" value="1"/>
</dbReference>
<accession>A0A078AVS3</accession>
<evidence type="ECO:0000256" key="1">
    <source>
        <dbReference type="ARBA" id="ARBA00005375"/>
    </source>
</evidence>
<proteinExistence type="inferred from homology"/>
<organism evidence="4 5">
    <name type="scientific">Stylonychia lemnae</name>
    <name type="common">Ciliate</name>
    <dbReference type="NCBI Taxonomy" id="5949"/>
    <lineage>
        <taxon>Eukaryota</taxon>
        <taxon>Sar</taxon>
        <taxon>Alveolata</taxon>
        <taxon>Ciliophora</taxon>
        <taxon>Intramacronucleata</taxon>
        <taxon>Spirotrichea</taxon>
        <taxon>Stichotrichia</taxon>
        <taxon>Sporadotrichida</taxon>
        <taxon>Oxytrichidae</taxon>
        <taxon>Stylonychinae</taxon>
        <taxon>Stylonychia</taxon>
    </lineage>
</organism>
<sequence length="462" mass="53985">MHGSKSPLSQDIINATKVNYPQGLGQLTPMGMRQMYLRGREIRRRYVENQNFLTKYMVPTEIYAYASPSDRTYMSAMAHMMGLYPPGGPQPLSPNQTQNAVPPMPIENLEQIQEKLGEYALENNFQTIPIHSDAGDLESMLTKGYDPAVCPIIGEIQMFEAINNTQVNHTFQNYTNILYPLLQNKFKLNKSEPFDMETARYIIDEINSNKNEKRYVNYEFTQDEWKLIDQFEHDYMYSYSFLNDTVVQLATTEQFKFILKLFDRKANASLGHINNTNAYTQNLKYYYSSIKSQHLTAIIKGLQLPEQFRYLPKYSSSLLIEFWQKDYPMSQEEDTHYERYNYYVKFFYDDVPFKLSGAECDNDYKCQWDKVANVLQGRLFRDVVNNGTYNNNMRQFCFSHLNYEVTASTYEENLPWWLAFIIALPLVGITVAIIKIFLIIRDKKLRAQAQQSRGNYGVLNAS</sequence>
<dbReference type="Pfam" id="PF00328">
    <property type="entry name" value="His_Phos_2"/>
    <property type="match status" value="1"/>
</dbReference>
<feature type="transmembrane region" description="Helical" evidence="3">
    <location>
        <begin position="416"/>
        <end position="440"/>
    </location>
</feature>
<evidence type="ECO:0000313" key="5">
    <source>
        <dbReference type="Proteomes" id="UP000039865"/>
    </source>
</evidence>
<dbReference type="InterPro" id="IPR000560">
    <property type="entry name" value="His_Pase_clade-2"/>
</dbReference>
<dbReference type="OrthoDB" id="294308at2759"/>
<dbReference type="CDD" id="cd07061">
    <property type="entry name" value="HP_HAP_like"/>
    <property type="match status" value="1"/>
</dbReference>
<keyword evidence="3" id="KW-0812">Transmembrane</keyword>
<evidence type="ECO:0000313" key="4">
    <source>
        <dbReference type="EMBL" id="CDW86186.1"/>
    </source>
</evidence>
<name>A0A078AVS3_STYLE</name>